<dbReference type="InterPro" id="IPR029063">
    <property type="entry name" value="SAM-dependent_MTases_sf"/>
</dbReference>
<dbReference type="InterPro" id="IPR052356">
    <property type="entry name" value="Thiol_S-MT"/>
</dbReference>
<dbReference type="SUPFAM" id="SSF53335">
    <property type="entry name" value="S-adenosyl-L-methionine-dependent methyltransferases"/>
    <property type="match status" value="1"/>
</dbReference>
<proteinExistence type="predicted"/>
<evidence type="ECO:0000313" key="2">
    <source>
        <dbReference type="Proteomes" id="UP000807469"/>
    </source>
</evidence>
<dbReference type="AlphaFoldDB" id="A0A9P5YUQ5"/>
<evidence type="ECO:0008006" key="3">
    <source>
        <dbReference type="Google" id="ProtNLM"/>
    </source>
</evidence>
<keyword evidence="2" id="KW-1185">Reference proteome</keyword>
<name>A0A9P5YUQ5_9AGAR</name>
<dbReference type="PANTHER" id="PTHR45036:SF1">
    <property type="entry name" value="METHYLTRANSFERASE LIKE 7A"/>
    <property type="match status" value="1"/>
</dbReference>
<organism evidence="1 2">
    <name type="scientific">Pholiota conissans</name>
    <dbReference type="NCBI Taxonomy" id="109636"/>
    <lineage>
        <taxon>Eukaryota</taxon>
        <taxon>Fungi</taxon>
        <taxon>Dikarya</taxon>
        <taxon>Basidiomycota</taxon>
        <taxon>Agaricomycotina</taxon>
        <taxon>Agaricomycetes</taxon>
        <taxon>Agaricomycetidae</taxon>
        <taxon>Agaricales</taxon>
        <taxon>Agaricineae</taxon>
        <taxon>Strophariaceae</taxon>
        <taxon>Pholiota</taxon>
    </lineage>
</organism>
<evidence type="ECO:0000313" key="1">
    <source>
        <dbReference type="EMBL" id="KAF9476117.1"/>
    </source>
</evidence>
<dbReference type="CDD" id="cd02440">
    <property type="entry name" value="AdoMet_MTases"/>
    <property type="match status" value="1"/>
</dbReference>
<reference evidence="1" key="1">
    <citation type="submission" date="2020-11" db="EMBL/GenBank/DDBJ databases">
        <authorList>
            <consortium name="DOE Joint Genome Institute"/>
            <person name="Ahrendt S."/>
            <person name="Riley R."/>
            <person name="Andreopoulos W."/>
            <person name="Labutti K."/>
            <person name="Pangilinan J."/>
            <person name="Ruiz-Duenas F.J."/>
            <person name="Barrasa J.M."/>
            <person name="Sanchez-Garcia M."/>
            <person name="Camarero S."/>
            <person name="Miyauchi S."/>
            <person name="Serrano A."/>
            <person name="Linde D."/>
            <person name="Babiker R."/>
            <person name="Drula E."/>
            <person name="Ayuso-Fernandez I."/>
            <person name="Pacheco R."/>
            <person name="Padilla G."/>
            <person name="Ferreira P."/>
            <person name="Barriuso J."/>
            <person name="Kellner H."/>
            <person name="Castanera R."/>
            <person name="Alfaro M."/>
            <person name="Ramirez L."/>
            <person name="Pisabarro A.G."/>
            <person name="Kuo A."/>
            <person name="Tritt A."/>
            <person name="Lipzen A."/>
            <person name="He G."/>
            <person name="Yan M."/>
            <person name="Ng V."/>
            <person name="Cullen D."/>
            <person name="Martin F."/>
            <person name="Rosso M.-N."/>
            <person name="Henrissat B."/>
            <person name="Hibbett D."/>
            <person name="Martinez A.T."/>
            <person name="Grigoriev I.V."/>
        </authorList>
    </citation>
    <scope>NUCLEOTIDE SEQUENCE</scope>
    <source>
        <strain evidence="1">CIRM-BRFM 674</strain>
    </source>
</reference>
<dbReference type="Proteomes" id="UP000807469">
    <property type="component" value="Unassembled WGS sequence"/>
</dbReference>
<dbReference type="OrthoDB" id="540004at2759"/>
<dbReference type="PANTHER" id="PTHR45036">
    <property type="entry name" value="METHYLTRANSFERASE LIKE 7B"/>
    <property type="match status" value="1"/>
</dbReference>
<gene>
    <name evidence="1" type="ORF">BDN70DRAFT_882821</name>
</gene>
<protein>
    <recommendedName>
        <fullName evidence="3">S-adenosyl-L-methionine-dependent methyltransferase</fullName>
    </recommendedName>
</protein>
<dbReference type="EMBL" id="MU155306">
    <property type="protein sequence ID" value="KAF9476117.1"/>
    <property type="molecule type" value="Genomic_DNA"/>
</dbReference>
<sequence>MKLSNALGPLDGIWFNITTALPPTLKAVLRNPTLLLSPSKISQVYMSNLWMVYADGIDGNAKSDKETLITPHAHGVVLDLGAGHGHTVRYLNRERVTKYIALEPNSLMHPHIRAQANNAGYHEADGTLVILSHGAQETQAILSALALALPIELQNAPQPIDTIVSALTLCTVPDPERTVMNMVRDILKPGGQFLMYEHVLSTRPDVAWWQHFWAPLWALGFDGCRMDRASDILLRDLKLKNENGEVSAWQEASMYKEEGTEEQQFFLHAVGRFTKL</sequence>
<dbReference type="Pfam" id="PF13489">
    <property type="entry name" value="Methyltransf_23"/>
    <property type="match status" value="1"/>
</dbReference>
<dbReference type="Gene3D" id="3.40.50.150">
    <property type="entry name" value="Vaccinia Virus protein VP39"/>
    <property type="match status" value="1"/>
</dbReference>
<accession>A0A9P5YUQ5</accession>
<comment type="caution">
    <text evidence="1">The sequence shown here is derived from an EMBL/GenBank/DDBJ whole genome shotgun (WGS) entry which is preliminary data.</text>
</comment>